<dbReference type="Proteomes" id="UP000294588">
    <property type="component" value="Unassembled WGS sequence"/>
</dbReference>
<proteinExistence type="predicted"/>
<reference evidence="1" key="1">
    <citation type="submission" date="2019-03" db="EMBL/GenBank/DDBJ databases">
        <title>Candidatus Syntrophosphaera thermopropionivorans: a novel player in syntrophic propionate oxidation during anaerobic digestion.</title>
        <authorList>
            <person name="Dyksma S."/>
        </authorList>
    </citation>
    <scope>NUCLEOTIDE SEQUENCE</scope>
    <source>
        <strain evidence="1">W5</strain>
    </source>
</reference>
<gene>
    <name evidence="1" type="primary">truA</name>
    <name evidence="1" type="ORF">E0946_05985</name>
</gene>
<accession>A0AC61QI39</accession>
<dbReference type="EMBL" id="SMOG01000022">
    <property type="protein sequence ID" value="TDF72617.1"/>
    <property type="molecule type" value="Genomic_DNA"/>
</dbReference>
<keyword evidence="1" id="KW-0413">Isomerase</keyword>
<organism evidence="1 2">
    <name type="scientific">Candidatus Syntrophosphaera thermopropionivorans</name>
    <dbReference type="NCBI Taxonomy" id="2593015"/>
    <lineage>
        <taxon>Bacteria</taxon>
        <taxon>Pseudomonadati</taxon>
        <taxon>Candidatus Cloacimonadota</taxon>
        <taxon>Candidatus Cloacimonadia</taxon>
        <taxon>Candidatus Cloacimonadales</taxon>
        <taxon>Candidatus Cloacimonadaceae</taxon>
        <taxon>Candidatus Syntrophosphaera</taxon>
    </lineage>
</organism>
<keyword evidence="2" id="KW-1185">Reference proteome</keyword>
<sequence>MSRFLIRVMYDGTNFRGWQTQTSGRSVQGELIFALRDLGITHPNVTGSGRTDAGVHSIANYAHFDYNGRMTTQQLLLALNSKLDSDIMITGIWQVKDSFNARYSATSRTYIYLLARERTPLNRLYTGYIPGKEIVMEDLYAMAEVLKGNHNFTSLSKNNPAITNHICNVLSFTIKEMKGKIVFKITADRFLHHMVRRMVGTMVNLSQKGLGVEVMKQILEEQNARQKLVLTAPAQGLYLYNVHYPDLTIEDYPYNHFLTN</sequence>
<evidence type="ECO:0000313" key="2">
    <source>
        <dbReference type="Proteomes" id="UP000294588"/>
    </source>
</evidence>
<comment type="caution">
    <text evidence="1">The sequence shown here is derived from an EMBL/GenBank/DDBJ whole genome shotgun (WGS) entry which is preliminary data.</text>
</comment>
<dbReference type="EC" id="5.4.99.12" evidence="1"/>
<protein>
    <submittedName>
        <fullName evidence="1">tRNA pseudouridine(38-40) synthase TruA</fullName>
        <ecNumber evidence="1">5.4.99.12</ecNumber>
    </submittedName>
</protein>
<evidence type="ECO:0000313" key="1">
    <source>
        <dbReference type="EMBL" id="TDF72617.1"/>
    </source>
</evidence>
<name>A0AC61QI39_9BACT</name>